<protein>
    <submittedName>
        <fullName evidence="1">Uncharacterized protein</fullName>
    </submittedName>
</protein>
<proteinExistence type="predicted"/>
<dbReference type="AlphaFoldDB" id="A0A6M3JZW6"/>
<gene>
    <name evidence="1" type="ORF">MM415A01957_0002</name>
</gene>
<organism evidence="1">
    <name type="scientific">viral metagenome</name>
    <dbReference type="NCBI Taxonomy" id="1070528"/>
    <lineage>
        <taxon>unclassified sequences</taxon>
        <taxon>metagenomes</taxon>
        <taxon>organismal metagenomes</taxon>
    </lineage>
</organism>
<evidence type="ECO:0000313" key="1">
    <source>
        <dbReference type="EMBL" id="QJA74622.1"/>
    </source>
</evidence>
<accession>A0A6M3JZW6</accession>
<reference evidence="1" key="1">
    <citation type="submission" date="2020-03" db="EMBL/GenBank/DDBJ databases">
        <title>The deep terrestrial virosphere.</title>
        <authorList>
            <person name="Holmfeldt K."/>
            <person name="Nilsson E."/>
            <person name="Simone D."/>
            <person name="Lopez-Fernandez M."/>
            <person name="Wu X."/>
            <person name="de Brujin I."/>
            <person name="Lundin D."/>
            <person name="Andersson A."/>
            <person name="Bertilsson S."/>
            <person name="Dopson M."/>
        </authorList>
    </citation>
    <scope>NUCLEOTIDE SEQUENCE</scope>
    <source>
        <strain evidence="1">MM415A01957</strain>
    </source>
</reference>
<dbReference type="EMBL" id="MT142110">
    <property type="protein sequence ID" value="QJA74622.1"/>
    <property type="molecule type" value="Genomic_DNA"/>
</dbReference>
<sequence>MEREMATEKQVEYIRSLINAMDNPPYLAKGEQSRGEMEWMMDAIEPRFNRYSIVYDYDSIRTRYLARIAELRAMDWDAMNNGEASQWIDALKQCRLVVKPSRTRRAR</sequence>
<name>A0A6M3JZW6_9ZZZZ</name>